<dbReference type="EMBL" id="JACBYQ010000001">
    <property type="protein sequence ID" value="NYE95145.1"/>
    <property type="molecule type" value="Genomic_DNA"/>
</dbReference>
<keyword evidence="4" id="KW-0808">Transferase</keyword>
<dbReference type="Gene3D" id="3.30.1360.120">
    <property type="entry name" value="Probable tRNA modification gtpase trme, domain 1"/>
    <property type="match status" value="1"/>
</dbReference>
<evidence type="ECO:0000313" key="4">
    <source>
        <dbReference type="EMBL" id="NYE95145.1"/>
    </source>
</evidence>
<dbReference type="PIRSF" id="PIRSF006487">
    <property type="entry name" value="GcvT"/>
    <property type="match status" value="1"/>
</dbReference>
<dbReference type="EC" id="2.1.2.10" evidence="4"/>
<accession>A0A7Y9LT82</accession>
<dbReference type="InterPro" id="IPR027266">
    <property type="entry name" value="TrmE/GcvT-like"/>
</dbReference>
<dbReference type="GO" id="GO:0032259">
    <property type="term" value="P:methylation"/>
    <property type="evidence" value="ECO:0007669"/>
    <property type="project" value="UniProtKB-KW"/>
</dbReference>
<feature type="domain" description="GCVT N-terminal" evidence="2">
    <location>
        <begin position="32"/>
        <end position="272"/>
    </location>
</feature>
<dbReference type="RefSeq" id="WP_179388824.1">
    <property type="nucleotide sequence ID" value="NZ_JACBYQ010000001.1"/>
</dbReference>
<proteinExistence type="predicted"/>
<dbReference type="PANTHER" id="PTHR43757:SF2">
    <property type="entry name" value="AMINOMETHYLTRANSFERASE, MITOCHONDRIAL"/>
    <property type="match status" value="1"/>
</dbReference>
<dbReference type="Pfam" id="PF01571">
    <property type="entry name" value="GCV_T"/>
    <property type="match status" value="1"/>
</dbReference>
<evidence type="ECO:0000256" key="1">
    <source>
        <dbReference type="PIRSR" id="PIRSR006487-1"/>
    </source>
</evidence>
<dbReference type="SUPFAM" id="SSF101790">
    <property type="entry name" value="Aminomethyltransferase beta-barrel domain"/>
    <property type="match status" value="1"/>
</dbReference>
<name>A0A7Y9LT82_9MICC</name>
<dbReference type="GO" id="GO:0008168">
    <property type="term" value="F:methyltransferase activity"/>
    <property type="evidence" value="ECO:0007669"/>
    <property type="project" value="UniProtKB-KW"/>
</dbReference>
<dbReference type="GO" id="GO:0004047">
    <property type="term" value="F:aminomethyltransferase activity"/>
    <property type="evidence" value="ECO:0007669"/>
    <property type="project" value="UniProtKB-EC"/>
</dbReference>
<sequence length="371" mass="40976">MSNPQRQALRPHTRRSPYAERTIAEGCLEWGVYNHTYMPFVYDNDPQAEYDALLNGVTLWDVGAERQAEFRGPDALKFADYLAPRDLLSLPVGGCKYTPLCDQNGKILSEIIVLRPFEDVVWFSHSDADISLWAYGLALAGKFDVQVTEADVAPFQVQGPKATEVLDPLVDADLSSLKRFNCVVTKLAGVDVVISNTGWSKGSGYEVYPIGTERAVEAWDAVREAGRKHDMLVTGPNIFRAVEQGILDSQHCTNSDMDLLEAGLGGFLNLDKNDFIGRKALLEVRKVGPARKTIGMVSDTSAWPPFEEFWPVMDATTGQKVGVVRWAVWSFGLQRNIAVAVVDSAAAENSEFIIKSPTTEHKASLHKIPFV</sequence>
<evidence type="ECO:0000313" key="5">
    <source>
        <dbReference type="Proteomes" id="UP000521748"/>
    </source>
</evidence>
<dbReference type="PANTHER" id="PTHR43757">
    <property type="entry name" value="AMINOMETHYLTRANSFERASE"/>
    <property type="match status" value="1"/>
</dbReference>
<dbReference type="InterPro" id="IPR013977">
    <property type="entry name" value="GcvT_C"/>
</dbReference>
<feature type="binding site" evidence="1">
    <location>
        <position position="206"/>
    </location>
    <ligand>
        <name>substrate</name>
    </ligand>
</feature>
<dbReference type="InterPro" id="IPR028896">
    <property type="entry name" value="GcvT/YgfZ/DmdA"/>
</dbReference>
<keyword evidence="4" id="KW-0489">Methyltransferase</keyword>
<dbReference type="Pfam" id="PF08669">
    <property type="entry name" value="GCV_T_C"/>
    <property type="match status" value="1"/>
</dbReference>
<comment type="caution">
    <text evidence="4">The sequence shown here is derived from an EMBL/GenBank/DDBJ whole genome shotgun (WGS) entry which is preliminary data.</text>
</comment>
<dbReference type="Proteomes" id="UP000521748">
    <property type="component" value="Unassembled WGS sequence"/>
</dbReference>
<protein>
    <submittedName>
        <fullName evidence="4">Aminomethyltransferase</fullName>
        <ecNumber evidence="4">2.1.2.10</ecNumber>
    </submittedName>
</protein>
<evidence type="ECO:0000259" key="3">
    <source>
        <dbReference type="Pfam" id="PF08669"/>
    </source>
</evidence>
<dbReference type="SUPFAM" id="SSF103025">
    <property type="entry name" value="Folate-binding domain"/>
    <property type="match status" value="1"/>
</dbReference>
<keyword evidence="5" id="KW-1185">Reference proteome</keyword>
<dbReference type="InterPro" id="IPR029043">
    <property type="entry name" value="GcvT/YgfZ_C"/>
</dbReference>
<dbReference type="AlphaFoldDB" id="A0A7Y9LT82"/>
<dbReference type="InterPro" id="IPR006222">
    <property type="entry name" value="GCVT_N"/>
</dbReference>
<gene>
    <name evidence="4" type="ORF">FHU41_001366</name>
</gene>
<evidence type="ECO:0000259" key="2">
    <source>
        <dbReference type="Pfam" id="PF01571"/>
    </source>
</evidence>
<reference evidence="4 5" key="1">
    <citation type="submission" date="2020-07" db="EMBL/GenBank/DDBJ databases">
        <title>Sequencing the genomes of 1000 actinobacteria strains.</title>
        <authorList>
            <person name="Klenk H.-P."/>
        </authorList>
    </citation>
    <scope>NUCLEOTIDE SEQUENCE [LARGE SCALE GENOMIC DNA]</scope>
    <source>
        <strain evidence="4 5">DSM 102047</strain>
    </source>
</reference>
<feature type="domain" description="Aminomethyltransferase C-terminal" evidence="3">
    <location>
        <begin position="291"/>
        <end position="371"/>
    </location>
</feature>
<organism evidence="4 5">
    <name type="scientific">Psychromicrobium silvestre</name>
    <dbReference type="NCBI Taxonomy" id="1645614"/>
    <lineage>
        <taxon>Bacteria</taxon>
        <taxon>Bacillati</taxon>
        <taxon>Actinomycetota</taxon>
        <taxon>Actinomycetes</taxon>
        <taxon>Micrococcales</taxon>
        <taxon>Micrococcaceae</taxon>
        <taxon>Psychromicrobium</taxon>
    </lineage>
</organism>